<dbReference type="InterPro" id="IPR000700">
    <property type="entry name" value="PAS-assoc_C"/>
</dbReference>
<dbReference type="SMART" id="SM00448">
    <property type="entry name" value="REC"/>
    <property type="match status" value="1"/>
</dbReference>
<dbReference type="GO" id="GO:0005886">
    <property type="term" value="C:plasma membrane"/>
    <property type="evidence" value="ECO:0007669"/>
    <property type="project" value="UniProtKB-SubCell"/>
</dbReference>
<evidence type="ECO:0000256" key="10">
    <source>
        <dbReference type="ARBA" id="ARBA00023012"/>
    </source>
</evidence>
<dbReference type="InterPro" id="IPR036641">
    <property type="entry name" value="HPT_dom_sf"/>
</dbReference>
<accession>A0A2S7ST92</accession>
<dbReference type="Pfam" id="PF13426">
    <property type="entry name" value="PAS_9"/>
    <property type="match status" value="2"/>
</dbReference>
<feature type="domain" description="PAS" evidence="16">
    <location>
        <begin position="371"/>
        <end position="410"/>
    </location>
</feature>
<dbReference type="GO" id="GO:0000155">
    <property type="term" value="F:phosphorelay sensor kinase activity"/>
    <property type="evidence" value="ECO:0007669"/>
    <property type="project" value="InterPro"/>
</dbReference>
<dbReference type="SMART" id="SM00086">
    <property type="entry name" value="PAC"/>
    <property type="match status" value="3"/>
</dbReference>
<dbReference type="SUPFAM" id="SSF55781">
    <property type="entry name" value="GAF domain-like"/>
    <property type="match status" value="1"/>
</dbReference>
<evidence type="ECO:0000313" key="19">
    <source>
        <dbReference type="EMBL" id="PQJ09817.1"/>
    </source>
</evidence>
<dbReference type="InterPro" id="IPR001789">
    <property type="entry name" value="Sig_transdc_resp-reg_receiver"/>
</dbReference>
<evidence type="ECO:0000259" key="16">
    <source>
        <dbReference type="PROSITE" id="PS50112"/>
    </source>
</evidence>
<feature type="domain" description="Histidine kinase" evidence="14">
    <location>
        <begin position="624"/>
        <end position="845"/>
    </location>
</feature>
<comment type="catalytic activity">
    <reaction evidence="1">
        <text>ATP + protein L-histidine = ADP + protein N-phospho-L-histidine.</text>
        <dbReference type="EC" id="2.7.13.3"/>
    </reaction>
</comment>
<protein>
    <recommendedName>
        <fullName evidence="3">histidine kinase</fullName>
        <ecNumber evidence="3">2.7.13.3</ecNumber>
    </recommendedName>
</protein>
<dbReference type="InterPro" id="IPR036097">
    <property type="entry name" value="HisK_dim/P_sf"/>
</dbReference>
<dbReference type="GO" id="GO:0005524">
    <property type="term" value="F:ATP binding"/>
    <property type="evidence" value="ECO:0007669"/>
    <property type="project" value="UniProtKB-KW"/>
</dbReference>
<dbReference type="PANTHER" id="PTHR45339">
    <property type="entry name" value="HYBRID SIGNAL TRANSDUCTION HISTIDINE KINASE J"/>
    <property type="match status" value="1"/>
</dbReference>
<keyword evidence="11" id="KW-0472">Membrane</keyword>
<proteinExistence type="predicted"/>
<feature type="domain" description="PAS" evidence="16">
    <location>
        <begin position="481"/>
        <end position="526"/>
    </location>
</feature>
<dbReference type="InterPro" id="IPR005467">
    <property type="entry name" value="His_kinase_dom"/>
</dbReference>
<comment type="subcellular location">
    <subcellularLocation>
        <location evidence="2">Cell membrane</location>
        <topology evidence="2">Multi-pass membrane protein</topology>
    </subcellularLocation>
</comment>
<dbReference type="SUPFAM" id="SSF47384">
    <property type="entry name" value="Homodimeric domain of signal transducing histidine kinase"/>
    <property type="match status" value="1"/>
</dbReference>
<evidence type="ECO:0000259" key="14">
    <source>
        <dbReference type="PROSITE" id="PS50109"/>
    </source>
</evidence>
<dbReference type="PROSITE" id="PS50109">
    <property type="entry name" value="HIS_KIN"/>
    <property type="match status" value="1"/>
</dbReference>
<evidence type="ECO:0000256" key="1">
    <source>
        <dbReference type="ARBA" id="ARBA00000085"/>
    </source>
</evidence>
<dbReference type="OrthoDB" id="9811889at2"/>
<feature type="modified residue" description="Phosphohistidine" evidence="12">
    <location>
        <position position="1047"/>
    </location>
</feature>
<keyword evidence="6" id="KW-0812">Transmembrane</keyword>
<dbReference type="InterPro" id="IPR003661">
    <property type="entry name" value="HisK_dim/P_dom"/>
</dbReference>
<dbReference type="Gene3D" id="1.20.120.160">
    <property type="entry name" value="HPT domain"/>
    <property type="match status" value="1"/>
</dbReference>
<keyword evidence="9" id="KW-1133">Transmembrane helix</keyword>
<evidence type="ECO:0000259" key="18">
    <source>
        <dbReference type="PROSITE" id="PS50894"/>
    </source>
</evidence>
<dbReference type="EC" id="2.7.13.3" evidence="3"/>
<dbReference type="InterPro" id="IPR036890">
    <property type="entry name" value="HATPase_C_sf"/>
</dbReference>
<dbReference type="SUPFAM" id="SSF52172">
    <property type="entry name" value="CheY-like"/>
    <property type="match status" value="1"/>
</dbReference>
<feature type="domain" description="PAC" evidence="17">
    <location>
        <begin position="555"/>
        <end position="606"/>
    </location>
</feature>
<dbReference type="SMART" id="SM00388">
    <property type="entry name" value="HisKA"/>
    <property type="match status" value="1"/>
</dbReference>
<dbReference type="SUPFAM" id="SSF55785">
    <property type="entry name" value="PYP-like sensor domain (PAS domain)"/>
    <property type="match status" value="2"/>
</dbReference>
<dbReference type="InterPro" id="IPR000014">
    <property type="entry name" value="PAS"/>
</dbReference>
<dbReference type="CDD" id="cd00082">
    <property type="entry name" value="HisKA"/>
    <property type="match status" value="1"/>
</dbReference>
<evidence type="ECO:0000256" key="2">
    <source>
        <dbReference type="ARBA" id="ARBA00004651"/>
    </source>
</evidence>
<keyword evidence="10" id="KW-0902">Two-component regulatory system</keyword>
<reference evidence="19 20" key="1">
    <citation type="submission" date="2018-01" db="EMBL/GenBank/DDBJ databases">
        <title>A novel member of the phylum Bacteroidetes isolated from glacier ice.</title>
        <authorList>
            <person name="Liu Q."/>
            <person name="Xin Y.-H."/>
        </authorList>
    </citation>
    <scope>NUCLEOTIDE SEQUENCE [LARGE SCALE GENOMIC DNA]</scope>
    <source>
        <strain evidence="19 20">RB1R16</strain>
    </source>
</reference>
<dbReference type="AlphaFoldDB" id="A0A2S7ST92"/>
<dbReference type="InterPro" id="IPR029016">
    <property type="entry name" value="GAF-like_dom_sf"/>
</dbReference>
<dbReference type="InterPro" id="IPR035965">
    <property type="entry name" value="PAS-like_dom_sf"/>
</dbReference>
<dbReference type="InterPro" id="IPR004358">
    <property type="entry name" value="Sig_transdc_His_kin-like_C"/>
</dbReference>
<dbReference type="RefSeq" id="WP_105040589.1">
    <property type="nucleotide sequence ID" value="NZ_PPSL01000005.1"/>
</dbReference>
<dbReference type="SUPFAM" id="SSF47226">
    <property type="entry name" value="Histidine-containing phosphotransfer domain, HPT domain"/>
    <property type="match status" value="1"/>
</dbReference>
<evidence type="ECO:0000259" key="17">
    <source>
        <dbReference type="PROSITE" id="PS50113"/>
    </source>
</evidence>
<dbReference type="CDD" id="cd16922">
    <property type="entry name" value="HATPase_EvgS-ArcB-TorS-like"/>
    <property type="match status" value="1"/>
</dbReference>
<evidence type="ECO:0000256" key="12">
    <source>
        <dbReference type="PROSITE-ProRule" id="PRU00110"/>
    </source>
</evidence>
<evidence type="ECO:0000256" key="9">
    <source>
        <dbReference type="ARBA" id="ARBA00022989"/>
    </source>
</evidence>
<dbReference type="NCBIfam" id="TIGR00229">
    <property type="entry name" value="sensory_box"/>
    <property type="match status" value="2"/>
</dbReference>
<dbReference type="Gene3D" id="3.30.450.20">
    <property type="entry name" value="PAS domain"/>
    <property type="match status" value="3"/>
</dbReference>
<dbReference type="SMART" id="SM00091">
    <property type="entry name" value="PAS"/>
    <property type="match status" value="2"/>
</dbReference>
<name>A0A2S7ST92_9BACT</name>
<keyword evidence="8" id="KW-0067">ATP-binding</keyword>
<dbReference type="SUPFAM" id="SSF55874">
    <property type="entry name" value="ATPase domain of HSP90 chaperone/DNA topoisomerase II/histidine kinase"/>
    <property type="match status" value="1"/>
</dbReference>
<dbReference type="FunFam" id="3.30.565.10:FF:000010">
    <property type="entry name" value="Sensor histidine kinase RcsC"/>
    <property type="match status" value="1"/>
</dbReference>
<evidence type="ECO:0000256" key="7">
    <source>
        <dbReference type="ARBA" id="ARBA00022741"/>
    </source>
</evidence>
<dbReference type="Proteomes" id="UP000239872">
    <property type="component" value="Unassembled WGS sequence"/>
</dbReference>
<evidence type="ECO:0000256" key="3">
    <source>
        <dbReference type="ARBA" id="ARBA00012438"/>
    </source>
</evidence>
<dbReference type="InterPro" id="IPR008207">
    <property type="entry name" value="Sig_transdc_His_kin_Hpt_dom"/>
</dbReference>
<gene>
    <name evidence="19" type="ORF">CJD36_018000</name>
</gene>
<dbReference type="Pfam" id="PF00512">
    <property type="entry name" value="HisKA"/>
    <property type="match status" value="1"/>
</dbReference>
<dbReference type="Gene3D" id="3.40.50.2300">
    <property type="match status" value="1"/>
</dbReference>
<keyword evidence="7" id="KW-0547">Nucleotide-binding</keyword>
<dbReference type="Pfam" id="PF02518">
    <property type="entry name" value="HATPase_c"/>
    <property type="match status" value="1"/>
</dbReference>
<dbReference type="PANTHER" id="PTHR45339:SF1">
    <property type="entry name" value="HYBRID SIGNAL TRANSDUCTION HISTIDINE KINASE J"/>
    <property type="match status" value="1"/>
</dbReference>
<feature type="domain" description="HPt" evidence="18">
    <location>
        <begin position="1008"/>
        <end position="1103"/>
    </location>
</feature>
<evidence type="ECO:0000256" key="11">
    <source>
        <dbReference type="ARBA" id="ARBA00023136"/>
    </source>
</evidence>
<feature type="domain" description="PAC" evidence="17">
    <location>
        <begin position="428"/>
        <end position="480"/>
    </location>
</feature>
<dbReference type="Pfam" id="PF01627">
    <property type="entry name" value="Hpt"/>
    <property type="match status" value="1"/>
</dbReference>
<dbReference type="Gene3D" id="3.30.450.40">
    <property type="match status" value="1"/>
</dbReference>
<feature type="modified residue" description="4-aspartylphosphate" evidence="13">
    <location>
        <position position="918"/>
    </location>
</feature>
<dbReference type="InterPro" id="IPR011006">
    <property type="entry name" value="CheY-like_superfamily"/>
</dbReference>
<evidence type="ECO:0000256" key="6">
    <source>
        <dbReference type="ARBA" id="ARBA00022692"/>
    </source>
</evidence>
<dbReference type="InterPro" id="IPR001610">
    <property type="entry name" value="PAC"/>
</dbReference>
<feature type="domain" description="Response regulatory" evidence="15">
    <location>
        <begin position="869"/>
        <end position="984"/>
    </location>
</feature>
<dbReference type="SMART" id="SM00387">
    <property type="entry name" value="HATPase_c"/>
    <property type="match status" value="1"/>
</dbReference>
<dbReference type="Pfam" id="PF00072">
    <property type="entry name" value="Response_reg"/>
    <property type="match status" value="1"/>
</dbReference>
<evidence type="ECO:0000256" key="13">
    <source>
        <dbReference type="PROSITE-ProRule" id="PRU00169"/>
    </source>
</evidence>
<evidence type="ECO:0000256" key="8">
    <source>
        <dbReference type="ARBA" id="ARBA00022840"/>
    </source>
</evidence>
<dbReference type="CDD" id="cd17546">
    <property type="entry name" value="REC_hyHK_CKI1_RcsC-like"/>
    <property type="match status" value="1"/>
</dbReference>
<evidence type="ECO:0000259" key="15">
    <source>
        <dbReference type="PROSITE" id="PS50110"/>
    </source>
</evidence>
<dbReference type="Gene3D" id="3.30.565.10">
    <property type="entry name" value="Histidine kinase-like ATPase, C-terminal domain"/>
    <property type="match status" value="1"/>
</dbReference>
<organism evidence="19 20">
    <name type="scientific">Flavipsychrobacter stenotrophus</name>
    <dbReference type="NCBI Taxonomy" id="2077091"/>
    <lineage>
        <taxon>Bacteria</taxon>
        <taxon>Pseudomonadati</taxon>
        <taxon>Bacteroidota</taxon>
        <taxon>Chitinophagia</taxon>
        <taxon>Chitinophagales</taxon>
        <taxon>Chitinophagaceae</taxon>
        <taxon>Flavipsychrobacter</taxon>
    </lineage>
</organism>
<sequence>MDELPLSRHEEGRIAALRSYDILDMLPEQDFDNITQLTARVCNTPIALISFIDDNVQWIKSRIGLDMEELSRDQSFCRYTILDDELFEVTNPLGDTRFAKNPLVTGVKRISYYAGVPLINKEGYRLGTLSIMSPNPHKLNEVQRSAFRTLAQSVMTLLELRRATKGNEAGGIAITQQPDADEIDFTTRVLLSEQLAQAEALSKTGSWELNIHTHDTTWSNGLYTLLEISEEDRYTVDRTLLNFVAPTDKEKVKAAFDRISGAGGTEEQDDFRKVTKKGKDRVDTIKVDRAVTKPSRQTNTEILEFRVVTRRGTEKTVKAIIRKRLDKEQQLVGLYGTLQEILPAKINGAQPLEINLKNTDQFRGAPFGYHVTDTKGYFTEINETELSWLGYTRDEVVGRMAIKGILAEESARAYADSQLLFEKNGSLKDIHLTLKSKDGTEIVVAANFTAVYNEGGSLASTKAILFDITKLKKANEALEESEAMYRNLIEESAQMLFTADTQGRFTFVSSRLKKTIGYSNRDLLGKLFASIYDGEWRKKAIAFYNKQLLDKIEETTFLFPIIIRTGERLWIEQVATLITKNNNIIGYRFALYDITERLKTQEAMQEAARLATEAKDMQQTFLGKMSHEIRTPMNGVVGMVNLLNTTQLTPEQQEFVDGIKESSVNMIRIINDILDVTKIQSGKLIFEETDFALKNLVNGVIFALKAGADKKGIQLISQIDSQVPDLLVADPVRLNQVLLNLADNALKFTEKGSISIQVRIKENRPDGMNLEFIVADTGIGIPENKVQAIFESFTQAESDTTRKYGGTGLGLTIAKQLIEQQGGEIKVISREGKGTTFTFTFNFKLAKSAEFLENAKPKEVVLHSLEGYHILLVEDNVMNQRVAKYTIEKWGAKMSIADRGAKAVDMVAQNNYDLILMDIQMPEMNGVQTASKIRKELKCNTPIMAMTASVMQGERENCVKVGMNDYISKPFNPAELNQKIWDLLPKKEHIVEKKITNINYLRNAVGGDLSAIKEILEIYLSKTPPLLDALENEMAVNKTDNIESIVHNLKNSVGIIGADALFHLLDTIEANLHKKEITPDTISMIKRMIVMARQSMREIIDEYKLFSI</sequence>
<dbReference type="CDD" id="cd00130">
    <property type="entry name" value="PAS"/>
    <property type="match status" value="2"/>
</dbReference>
<dbReference type="EMBL" id="PPSL01000005">
    <property type="protein sequence ID" value="PQJ09817.1"/>
    <property type="molecule type" value="Genomic_DNA"/>
</dbReference>
<dbReference type="PROSITE" id="PS50894">
    <property type="entry name" value="HPT"/>
    <property type="match status" value="1"/>
</dbReference>
<evidence type="ECO:0000313" key="20">
    <source>
        <dbReference type="Proteomes" id="UP000239872"/>
    </source>
</evidence>
<keyword evidence="20" id="KW-1185">Reference proteome</keyword>
<keyword evidence="4" id="KW-1003">Cell membrane</keyword>
<dbReference type="PROSITE" id="PS50110">
    <property type="entry name" value="RESPONSE_REGULATORY"/>
    <property type="match status" value="1"/>
</dbReference>
<dbReference type="InterPro" id="IPR003594">
    <property type="entry name" value="HATPase_dom"/>
</dbReference>
<dbReference type="PROSITE" id="PS50113">
    <property type="entry name" value="PAC"/>
    <property type="match status" value="2"/>
</dbReference>
<comment type="caution">
    <text evidence="19">The sequence shown here is derived from an EMBL/GenBank/DDBJ whole genome shotgun (WGS) entry which is preliminary data.</text>
</comment>
<dbReference type="Gene3D" id="1.10.287.130">
    <property type="match status" value="1"/>
</dbReference>
<evidence type="ECO:0000256" key="5">
    <source>
        <dbReference type="ARBA" id="ARBA00022553"/>
    </source>
</evidence>
<dbReference type="PROSITE" id="PS50112">
    <property type="entry name" value="PAS"/>
    <property type="match status" value="2"/>
</dbReference>
<dbReference type="PRINTS" id="PR00344">
    <property type="entry name" value="BCTRLSENSOR"/>
</dbReference>
<keyword evidence="5 13" id="KW-0597">Phosphoprotein</keyword>
<evidence type="ECO:0000256" key="4">
    <source>
        <dbReference type="ARBA" id="ARBA00022475"/>
    </source>
</evidence>